<dbReference type="EMBL" id="MKZY01000006">
    <property type="protein sequence ID" value="OOO08099.1"/>
    <property type="molecule type" value="Genomic_DNA"/>
</dbReference>
<proteinExistence type="predicted"/>
<sequence>MADPLEKEKRLAAILSLDGILQDALVNIAQSMREILQLVASLIHRFTVSSLAFNQGHDKMHPLEEPTALCNDIRLPEAQFIQLTKATDLVPESTVENVYNQLKPVPPSFLIGKWNGGDIDTGHIGHKLLKEMKWAGKDFRSVDDGDPIMVHDAEGNRVWKEDWGHCSLREVVYRGVTSTAMIYDQKPIFDHFRYVSDDMVAGAMDTPKLFGAKGTYYFYLTRRSSSSL</sequence>
<comment type="caution">
    <text evidence="3">The sequence shown here is derived from an EMBL/GenBank/DDBJ whole genome shotgun (WGS) entry which is preliminary data.</text>
</comment>
<accession>A0A1S9DGB6</accession>
<name>A0A1S9DGB6_ASPOZ</name>
<evidence type="ECO:0000259" key="2">
    <source>
        <dbReference type="Pfam" id="PF14232"/>
    </source>
</evidence>
<evidence type="ECO:0000259" key="1">
    <source>
        <dbReference type="Pfam" id="PF14231"/>
    </source>
</evidence>
<dbReference type="AlphaFoldDB" id="A0A1S9DGB6"/>
<dbReference type="Pfam" id="PF14232">
    <property type="entry name" value="DUF4334"/>
    <property type="match status" value="1"/>
</dbReference>
<dbReference type="OrthoDB" id="2213372at2759"/>
<dbReference type="Gene3D" id="2.40.128.580">
    <property type="entry name" value="GXWXG domain"/>
    <property type="match status" value="1"/>
</dbReference>
<gene>
    <name evidence="3" type="ORF">OAory_01045990</name>
</gene>
<reference evidence="3 4" key="1">
    <citation type="submission" date="2016-10" db="EMBL/GenBank/DDBJ databases">
        <title>Genome sequencing of Aspergillus oryzae BCC7051.</title>
        <authorList>
            <person name="Thammarongtham C."/>
            <person name="Vorapreeda T."/>
            <person name="Nookaew I."/>
            <person name="Srisuk T."/>
            <person name="Land M."/>
            <person name="Jeennor S."/>
            <person name="Laoteng K."/>
        </authorList>
    </citation>
    <scope>NUCLEOTIDE SEQUENCE [LARGE SCALE GENOMIC DNA]</scope>
    <source>
        <strain evidence="3 4">BCC7051</strain>
    </source>
</reference>
<dbReference type="Proteomes" id="UP000190312">
    <property type="component" value="Unassembled WGS sequence"/>
</dbReference>
<dbReference type="eggNOG" id="ENOG502SFWE">
    <property type="taxonomic scope" value="Eukaryota"/>
</dbReference>
<feature type="domain" description="GXWXG" evidence="1">
    <location>
        <begin position="98"/>
        <end position="155"/>
    </location>
</feature>
<protein>
    <recommendedName>
        <fullName evidence="5">GXWXG domain-containing protein</fullName>
    </recommendedName>
</protein>
<evidence type="ECO:0008006" key="5">
    <source>
        <dbReference type="Google" id="ProtNLM"/>
    </source>
</evidence>
<evidence type="ECO:0000313" key="4">
    <source>
        <dbReference type="Proteomes" id="UP000190312"/>
    </source>
</evidence>
<dbReference type="InterPro" id="IPR025951">
    <property type="entry name" value="GXWXG_dom"/>
</dbReference>
<evidence type="ECO:0000313" key="3">
    <source>
        <dbReference type="EMBL" id="OOO08099.1"/>
    </source>
</evidence>
<feature type="domain" description="DUF4334" evidence="2">
    <location>
        <begin position="164"/>
        <end position="222"/>
    </location>
</feature>
<dbReference type="VEuPathDB" id="FungiDB:AO090103000246"/>
<organism evidence="3 4">
    <name type="scientific">Aspergillus oryzae</name>
    <name type="common">Yellow koji mold</name>
    <dbReference type="NCBI Taxonomy" id="5062"/>
    <lineage>
        <taxon>Eukaryota</taxon>
        <taxon>Fungi</taxon>
        <taxon>Dikarya</taxon>
        <taxon>Ascomycota</taxon>
        <taxon>Pezizomycotina</taxon>
        <taxon>Eurotiomycetes</taxon>
        <taxon>Eurotiomycetidae</taxon>
        <taxon>Eurotiales</taxon>
        <taxon>Aspergillaceae</taxon>
        <taxon>Aspergillus</taxon>
        <taxon>Aspergillus subgen. Circumdati</taxon>
    </lineage>
</organism>
<dbReference type="Pfam" id="PF14231">
    <property type="entry name" value="GXWXG"/>
    <property type="match status" value="1"/>
</dbReference>
<dbReference type="InterPro" id="IPR025568">
    <property type="entry name" value="DUF4334"/>
</dbReference>